<dbReference type="InterPro" id="IPR011042">
    <property type="entry name" value="6-blade_b-propeller_TolB-like"/>
</dbReference>
<protein>
    <submittedName>
        <fullName evidence="2">DUF5050 domain-containing protein</fullName>
    </submittedName>
</protein>
<accession>A0A419EUP9</accession>
<organism evidence="2 3">
    <name type="scientific">Candidatus Abyssobacteria bacterium SURF_17</name>
    <dbReference type="NCBI Taxonomy" id="2093361"/>
    <lineage>
        <taxon>Bacteria</taxon>
        <taxon>Pseudomonadati</taxon>
        <taxon>Candidatus Hydrogenedentota</taxon>
        <taxon>Candidatus Abyssobacteria</taxon>
    </lineage>
</organism>
<comment type="caution">
    <text evidence="2">The sequence shown here is derived from an EMBL/GenBank/DDBJ whole genome shotgun (WGS) entry which is preliminary data.</text>
</comment>
<dbReference type="SUPFAM" id="SSF82171">
    <property type="entry name" value="DPP6 N-terminal domain-like"/>
    <property type="match status" value="1"/>
</dbReference>
<dbReference type="Proteomes" id="UP000285961">
    <property type="component" value="Unassembled WGS sequence"/>
</dbReference>
<evidence type="ECO:0000259" key="1">
    <source>
        <dbReference type="Pfam" id="PF16472"/>
    </source>
</evidence>
<dbReference type="PANTHER" id="PTHR36842:SF1">
    <property type="entry name" value="PROTEIN TOLB"/>
    <property type="match status" value="1"/>
</dbReference>
<dbReference type="Pfam" id="PF16472">
    <property type="entry name" value="DUF5050"/>
    <property type="match status" value="1"/>
</dbReference>
<dbReference type="PANTHER" id="PTHR36842">
    <property type="entry name" value="PROTEIN TOLB HOMOLOG"/>
    <property type="match status" value="1"/>
</dbReference>
<evidence type="ECO:0000313" key="3">
    <source>
        <dbReference type="Proteomes" id="UP000285961"/>
    </source>
</evidence>
<dbReference type="AlphaFoldDB" id="A0A419EUP9"/>
<reference evidence="2 3" key="1">
    <citation type="journal article" date="2017" name="ISME J.">
        <title>Energy and carbon metabolisms in a deep terrestrial subsurface fluid microbial community.</title>
        <authorList>
            <person name="Momper L."/>
            <person name="Jungbluth S.P."/>
            <person name="Lee M.D."/>
            <person name="Amend J.P."/>
        </authorList>
    </citation>
    <scope>NUCLEOTIDE SEQUENCE [LARGE SCALE GENOMIC DNA]</scope>
    <source>
        <strain evidence="2">SURF_17</strain>
    </source>
</reference>
<name>A0A419EUP9_9BACT</name>
<evidence type="ECO:0000313" key="2">
    <source>
        <dbReference type="EMBL" id="RJP68025.1"/>
    </source>
</evidence>
<dbReference type="Gene3D" id="2.120.10.30">
    <property type="entry name" value="TolB, C-terminal domain"/>
    <property type="match status" value="2"/>
</dbReference>
<dbReference type="InterPro" id="IPR032485">
    <property type="entry name" value="LRP1-like_beta_prop"/>
</dbReference>
<dbReference type="EMBL" id="QZKI01000095">
    <property type="protein sequence ID" value="RJP68025.1"/>
    <property type="molecule type" value="Genomic_DNA"/>
</dbReference>
<gene>
    <name evidence="2" type="ORF">C4532_13375</name>
</gene>
<feature type="domain" description="Prolow-density lipoprotein receptor-related protein 1-like beta-propeller" evidence="1">
    <location>
        <begin position="498"/>
        <end position="566"/>
    </location>
</feature>
<proteinExistence type="predicted"/>
<sequence>MGMHRMPKKLLRLSACLYVSLGLLPLLPPSIAYCEGVSSTTAEEVDRLLEHIGNGQEITAMAQKLYAMGPQINPFLLEQLNEMDITKYEYSSKVYSTIMTILSSRGYDKDILEILKSKLSDDDPQKRISAAVILAIYYHYSPVRELASIVSGEKKPSYLTEQSMYEWSSRSAEIVSQILEVLRGGPEISKQFVVSTLKECGIDCPECGYEAEKWESFFKTADENGTPYVYYLGSDWFEDRPLSGSEVTGIRGLTPSPDGKKLALCWGSVSEGKFDTDLWILDTTSNKLTKVQIPGSCYRPAWSPRGDLIAFQNITARGFNICTIKDDGSDLSVWTKSFNAFNQSPQWSPDTGKIGFIRHYALPSALEIQVIDLAQNKIIAVAKDNFCESLTSRNHPIWHFSKGSRVYYWDCFGDDKQTEGLYRTTIEASGRSELVLRFELDPTFNSLILSPNEDKLAYTKDECLLGVYDLSSGERREFEVGSMGSYPVWTLDGEDIVYGTSECEIYTFSLETKKITKLAEGGFTREGLNGAGEFIYYTKRNKLTKEWTIWRINLDGTGKTKIFPMKGIESVSVQAVPTLKWAESK</sequence>